<proteinExistence type="predicted"/>
<dbReference type="AlphaFoldDB" id="A0A8E2JKF3"/>
<evidence type="ECO:0000256" key="1">
    <source>
        <dbReference type="SAM" id="MobiDB-lite"/>
    </source>
</evidence>
<accession>A0A8E2JKF3</accession>
<feature type="region of interest" description="Disordered" evidence="1">
    <location>
        <begin position="102"/>
        <end position="127"/>
    </location>
</feature>
<protein>
    <submittedName>
        <fullName evidence="3">Uncharacterized protein</fullName>
    </submittedName>
</protein>
<keyword evidence="2" id="KW-1133">Transmembrane helix</keyword>
<keyword evidence="2" id="KW-0472">Membrane</keyword>
<dbReference type="Proteomes" id="UP000250266">
    <property type="component" value="Unassembled WGS sequence"/>
</dbReference>
<evidence type="ECO:0000313" key="3">
    <source>
        <dbReference type="EMBL" id="OCK85739.1"/>
    </source>
</evidence>
<gene>
    <name evidence="3" type="ORF">K432DRAFT_388379</name>
</gene>
<name>A0A8E2JKF3_9PEZI</name>
<keyword evidence="4" id="KW-1185">Reference proteome</keyword>
<evidence type="ECO:0000313" key="4">
    <source>
        <dbReference type="Proteomes" id="UP000250266"/>
    </source>
</evidence>
<dbReference type="EMBL" id="KV744814">
    <property type="protein sequence ID" value="OCK85739.1"/>
    <property type="molecule type" value="Genomic_DNA"/>
</dbReference>
<evidence type="ECO:0000256" key="2">
    <source>
        <dbReference type="SAM" id="Phobius"/>
    </source>
</evidence>
<reference evidence="3 4" key="1">
    <citation type="journal article" date="2016" name="Nat. Commun.">
        <title>Ectomycorrhizal ecology is imprinted in the genome of the dominant symbiotic fungus Cenococcum geophilum.</title>
        <authorList>
            <consortium name="DOE Joint Genome Institute"/>
            <person name="Peter M."/>
            <person name="Kohler A."/>
            <person name="Ohm R.A."/>
            <person name="Kuo A."/>
            <person name="Krutzmann J."/>
            <person name="Morin E."/>
            <person name="Arend M."/>
            <person name="Barry K.W."/>
            <person name="Binder M."/>
            <person name="Choi C."/>
            <person name="Clum A."/>
            <person name="Copeland A."/>
            <person name="Grisel N."/>
            <person name="Haridas S."/>
            <person name="Kipfer T."/>
            <person name="LaButti K."/>
            <person name="Lindquist E."/>
            <person name="Lipzen A."/>
            <person name="Maire R."/>
            <person name="Meier B."/>
            <person name="Mihaltcheva S."/>
            <person name="Molinier V."/>
            <person name="Murat C."/>
            <person name="Poggeler S."/>
            <person name="Quandt C.A."/>
            <person name="Sperisen C."/>
            <person name="Tritt A."/>
            <person name="Tisserant E."/>
            <person name="Crous P.W."/>
            <person name="Henrissat B."/>
            <person name="Nehls U."/>
            <person name="Egli S."/>
            <person name="Spatafora J.W."/>
            <person name="Grigoriev I.V."/>
            <person name="Martin F.M."/>
        </authorList>
    </citation>
    <scope>NUCLEOTIDE SEQUENCE [LARGE SCALE GENOMIC DNA]</scope>
    <source>
        <strain evidence="3 4">CBS 459.81</strain>
    </source>
</reference>
<organism evidence="3 4">
    <name type="scientific">Lepidopterella palustris CBS 459.81</name>
    <dbReference type="NCBI Taxonomy" id="1314670"/>
    <lineage>
        <taxon>Eukaryota</taxon>
        <taxon>Fungi</taxon>
        <taxon>Dikarya</taxon>
        <taxon>Ascomycota</taxon>
        <taxon>Pezizomycotina</taxon>
        <taxon>Dothideomycetes</taxon>
        <taxon>Pleosporomycetidae</taxon>
        <taxon>Mytilinidiales</taxon>
        <taxon>Argynnaceae</taxon>
        <taxon>Lepidopterella</taxon>
    </lineage>
</organism>
<sequence length="127" mass="13815">MASSCYNPDGTLNIRVLPAPIPQSPYRHQTLRVTARCGNSNALSAGLGVGLSLGIILIAALVFLAVQLLRLRRCNHSWNAQYMENSGGLRLDSMAMHWQQNGWRGSRGRSRGVGDEAARNRTLAADV</sequence>
<keyword evidence="2" id="KW-0812">Transmembrane</keyword>
<feature type="transmembrane region" description="Helical" evidence="2">
    <location>
        <begin position="49"/>
        <end position="69"/>
    </location>
</feature>